<dbReference type="EMBL" id="BK015714">
    <property type="protein sequence ID" value="DAE21671.1"/>
    <property type="molecule type" value="Genomic_DNA"/>
</dbReference>
<accession>A0A8S5QQW7</accession>
<evidence type="ECO:0000313" key="1">
    <source>
        <dbReference type="EMBL" id="DAE21671.1"/>
    </source>
</evidence>
<sequence>MAYIENVVIGKPIAEPQLMFALDENDWNRIEQEKTYYTNERFLPRILVELGIYPSISEIRRNKPNFMVSLDNVDFIDNLKVSRKRRLWILVGE</sequence>
<reference evidence="1" key="1">
    <citation type="journal article" date="2021" name="Proc. Natl. Acad. Sci. U.S.A.">
        <title>A Catalog of Tens of Thousands of Viruses from Human Metagenomes Reveals Hidden Associations with Chronic Diseases.</title>
        <authorList>
            <person name="Tisza M.J."/>
            <person name="Buck C.B."/>
        </authorList>
    </citation>
    <scope>NUCLEOTIDE SEQUENCE</scope>
    <source>
        <strain evidence="1">Ct4be24</strain>
    </source>
</reference>
<name>A0A8S5QQW7_9CAUD</name>
<protein>
    <submittedName>
        <fullName evidence="1">Uncharacterized protein</fullName>
    </submittedName>
</protein>
<proteinExistence type="predicted"/>
<organism evidence="1">
    <name type="scientific">Siphoviridae sp. ct4be24</name>
    <dbReference type="NCBI Taxonomy" id="2826289"/>
    <lineage>
        <taxon>Viruses</taxon>
        <taxon>Duplodnaviria</taxon>
        <taxon>Heunggongvirae</taxon>
        <taxon>Uroviricota</taxon>
        <taxon>Caudoviricetes</taxon>
    </lineage>
</organism>